<proteinExistence type="predicted"/>
<name>A0ACC4E3Q0_PURLI</name>
<evidence type="ECO:0000313" key="2">
    <source>
        <dbReference type="Proteomes" id="UP001638806"/>
    </source>
</evidence>
<reference evidence="1" key="1">
    <citation type="submission" date="2024-12" db="EMBL/GenBank/DDBJ databases">
        <title>Comparative genomics and development of molecular markers within Purpureocillium lilacinum and among Purpureocillium species.</title>
        <authorList>
            <person name="Yeh Z.-Y."/>
            <person name="Ni N.-T."/>
            <person name="Lo P.-H."/>
            <person name="Mushyakhwo K."/>
            <person name="Lin C.-F."/>
            <person name="Nai Y.-S."/>
        </authorList>
    </citation>
    <scope>NUCLEOTIDE SEQUENCE</scope>
    <source>
        <strain evidence="1">NCHU-NPUST-175</strain>
    </source>
</reference>
<gene>
    <name evidence="1" type="ORF">ACCO45_000100</name>
</gene>
<accession>A0ACC4E3Q0</accession>
<dbReference type="Proteomes" id="UP001638806">
    <property type="component" value="Unassembled WGS sequence"/>
</dbReference>
<evidence type="ECO:0000313" key="1">
    <source>
        <dbReference type="EMBL" id="KAL3963096.1"/>
    </source>
</evidence>
<protein>
    <submittedName>
        <fullName evidence="1">Uncharacterized protein</fullName>
    </submittedName>
</protein>
<comment type="caution">
    <text evidence="1">The sequence shown here is derived from an EMBL/GenBank/DDBJ whole genome shotgun (WGS) entry which is preliminary data.</text>
</comment>
<keyword evidence="2" id="KW-1185">Reference proteome</keyword>
<organism evidence="1 2">
    <name type="scientific">Purpureocillium lilacinum</name>
    <name type="common">Paecilomyces lilacinus</name>
    <dbReference type="NCBI Taxonomy" id="33203"/>
    <lineage>
        <taxon>Eukaryota</taxon>
        <taxon>Fungi</taxon>
        <taxon>Dikarya</taxon>
        <taxon>Ascomycota</taxon>
        <taxon>Pezizomycotina</taxon>
        <taxon>Sordariomycetes</taxon>
        <taxon>Hypocreomycetidae</taxon>
        <taxon>Hypocreales</taxon>
        <taxon>Ophiocordycipitaceae</taxon>
        <taxon>Purpureocillium</taxon>
    </lineage>
</organism>
<dbReference type="EMBL" id="JBGNUJ010000002">
    <property type="protein sequence ID" value="KAL3963096.1"/>
    <property type="molecule type" value="Genomic_DNA"/>
</dbReference>
<sequence length="342" mass="36309">MGSQGFPTAWFRPSSSGHAWRAHAPEPGTSTDLAWDVRRYDGRLGVELEAFQVQGSSHVPAGGELAHQWRCAGAALLRCCLPASQTPPQGSSPLLSPPPAQRNPAQRVEVAGTLAPRQKHGLLEPAAGAAAGGRRGMQHHLRDRLAALEPSPTTHEHGVGGLHCIALHGTNRGRPACTADSSWNMEWNRPSPSGRLRLGWPGGRCVAEPRGAVLSVFGLAAAAAGVGAGLAGWLASHRHAMSWMVVLRRLLHHLQGRPPTTTPSDAHWNGPSWGPRVTCPSHARKAHLVLVHRPSAIHALPAMSIVDPSSPIPAPFPPTRGTERGRQRCGYPPLPPLPPPLL</sequence>